<dbReference type="OrthoDB" id="6087881at2"/>
<sequence>MLICLLLSASGAQAQAERFVGSYTGSAEVQSADGSLVPRDMSVTISETKEGFNISWTSITYRPDGRAKEKSYSISFVPTDREDVYAAAMRRNVFGHEVQLNPMEGEPYVWARIIGDTLSLYSLFVDPQGGYEIQQFDRTLADGGLQLEFQSVRNGKVHRRVSSFLKKQ</sequence>
<accession>A0A5S3PMJ8</accession>
<gene>
    <name evidence="1" type="ORF">FDT80_03685</name>
</gene>
<reference evidence="1 2" key="1">
    <citation type="submission" date="2019-05" db="EMBL/GenBank/DDBJ databases">
        <title>Sulfitobacter sabulilitoris sp. nov., isolated from a marine sand.</title>
        <authorList>
            <person name="Yoon J.-H."/>
        </authorList>
    </citation>
    <scope>NUCLEOTIDE SEQUENCE [LARGE SCALE GENOMIC DNA]</scope>
    <source>
        <strain evidence="1 2">HSMS-29</strain>
    </source>
</reference>
<proteinExistence type="predicted"/>
<evidence type="ECO:0000313" key="1">
    <source>
        <dbReference type="EMBL" id="TMM55607.1"/>
    </source>
</evidence>
<protein>
    <recommendedName>
        <fullName evidence="3">Lipocalin-like domain-containing protein</fullName>
    </recommendedName>
</protein>
<organism evidence="1 2">
    <name type="scientific">Sulfitobacter sabulilitoris</name>
    <dbReference type="NCBI Taxonomy" id="2562655"/>
    <lineage>
        <taxon>Bacteria</taxon>
        <taxon>Pseudomonadati</taxon>
        <taxon>Pseudomonadota</taxon>
        <taxon>Alphaproteobacteria</taxon>
        <taxon>Rhodobacterales</taxon>
        <taxon>Roseobacteraceae</taxon>
        <taxon>Sulfitobacter</taxon>
    </lineage>
</organism>
<evidence type="ECO:0000313" key="2">
    <source>
        <dbReference type="Proteomes" id="UP000309550"/>
    </source>
</evidence>
<evidence type="ECO:0008006" key="3">
    <source>
        <dbReference type="Google" id="ProtNLM"/>
    </source>
</evidence>
<dbReference type="EMBL" id="VANS01000001">
    <property type="protein sequence ID" value="TMM55607.1"/>
    <property type="molecule type" value="Genomic_DNA"/>
</dbReference>
<dbReference type="Proteomes" id="UP000309550">
    <property type="component" value="Unassembled WGS sequence"/>
</dbReference>
<comment type="caution">
    <text evidence="1">The sequence shown here is derived from an EMBL/GenBank/DDBJ whole genome shotgun (WGS) entry which is preliminary data.</text>
</comment>
<dbReference type="AlphaFoldDB" id="A0A5S3PMJ8"/>
<keyword evidence="2" id="KW-1185">Reference proteome</keyword>
<name>A0A5S3PMJ8_9RHOB</name>